<dbReference type="PANTHER" id="PTHR11941">
    <property type="entry name" value="ENOYL-COA HYDRATASE-RELATED"/>
    <property type="match status" value="1"/>
</dbReference>
<keyword evidence="2" id="KW-0456">Lyase</keyword>
<keyword evidence="5" id="KW-1185">Reference proteome</keyword>
<dbReference type="RefSeq" id="WP_010402396.1">
    <property type="nucleotide sequence ID" value="NZ_JAWXXV010000001.1"/>
</dbReference>
<evidence type="ECO:0000256" key="2">
    <source>
        <dbReference type="ARBA" id="ARBA00023239"/>
    </source>
</evidence>
<reference evidence="4 5" key="1">
    <citation type="submission" date="2023-11" db="EMBL/GenBank/DDBJ databases">
        <title>MicrobeMod: A computational toolkit for identifying prokaryotic methylation and restriction-modification with nanopore sequencing.</title>
        <authorList>
            <person name="Crits-Christoph A."/>
            <person name="Kang S.C."/>
            <person name="Lee H."/>
            <person name="Ostrov N."/>
        </authorList>
    </citation>
    <scope>NUCLEOTIDE SEQUENCE [LARGE SCALE GENOMIC DNA]</scope>
    <source>
        <strain evidence="4 5">ATCC 14820</strain>
    </source>
</reference>
<organism evidence="4 5">
    <name type="scientific">Sphingomonas echinoides</name>
    <dbReference type="NCBI Taxonomy" id="59803"/>
    <lineage>
        <taxon>Bacteria</taxon>
        <taxon>Pseudomonadati</taxon>
        <taxon>Pseudomonadota</taxon>
        <taxon>Alphaproteobacteria</taxon>
        <taxon>Sphingomonadales</taxon>
        <taxon>Sphingomonadaceae</taxon>
        <taxon>Sphingomonas</taxon>
    </lineage>
</organism>
<evidence type="ECO:0000313" key="4">
    <source>
        <dbReference type="EMBL" id="MDX5985118.1"/>
    </source>
</evidence>
<gene>
    <name evidence="4" type="ORF">SIL82_12680</name>
</gene>
<sequence>MDYDTILLDRPADGVAMITLNRPERGNGVVPEMAADLIHALNTLEIDTSVRVLVLTGAGKQFCAGADLVEFATYLADTQAQTQEPYNARVLWPVTQRLVSSRLPVIAAVNGGATAGGLDLALACDIRLGSDRAKVGETYIKLGLNPGNGGTYFLPRLVGSGLAAEMALTGDLYDAAQALAMGLFNRVVPADELVAEAVALAARIAERPRLAIEATKQQLRESWHMTLVGSMNASFWGVATLSYSDDLREGVGAALEKRAPVYNKKPS</sequence>
<evidence type="ECO:0000256" key="3">
    <source>
        <dbReference type="RuleBase" id="RU003707"/>
    </source>
</evidence>
<dbReference type="PANTHER" id="PTHR11941:SF54">
    <property type="entry name" value="ENOYL-COA HYDRATASE, MITOCHONDRIAL"/>
    <property type="match status" value="1"/>
</dbReference>
<comment type="similarity">
    <text evidence="1 3">Belongs to the enoyl-CoA hydratase/isomerase family.</text>
</comment>
<dbReference type="Gene3D" id="3.90.226.10">
    <property type="entry name" value="2-enoyl-CoA Hydratase, Chain A, domain 1"/>
    <property type="match status" value="1"/>
</dbReference>
<proteinExistence type="inferred from homology"/>
<dbReference type="InterPro" id="IPR014748">
    <property type="entry name" value="Enoyl-CoA_hydra_C"/>
</dbReference>
<dbReference type="EMBL" id="JAWXXV010000001">
    <property type="protein sequence ID" value="MDX5985118.1"/>
    <property type="molecule type" value="Genomic_DNA"/>
</dbReference>
<dbReference type="SUPFAM" id="SSF52096">
    <property type="entry name" value="ClpP/crotonase"/>
    <property type="match status" value="1"/>
</dbReference>
<dbReference type="InterPro" id="IPR018376">
    <property type="entry name" value="Enoyl-CoA_hyd/isom_CS"/>
</dbReference>
<dbReference type="InterPro" id="IPR029045">
    <property type="entry name" value="ClpP/crotonase-like_dom_sf"/>
</dbReference>
<evidence type="ECO:0000256" key="1">
    <source>
        <dbReference type="ARBA" id="ARBA00005254"/>
    </source>
</evidence>
<evidence type="ECO:0000313" key="5">
    <source>
        <dbReference type="Proteomes" id="UP001279660"/>
    </source>
</evidence>
<name>A0ABU4PPQ8_9SPHN</name>
<protein>
    <submittedName>
        <fullName evidence="4">Enoyl-CoA hydratase-related protein</fullName>
    </submittedName>
</protein>
<accession>A0ABU4PPQ8</accession>
<dbReference type="InterPro" id="IPR001753">
    <property type="entry name" value="Enoyl-CoA_hydra/iso"/>
</dbReference>
<dbReference type="Gene3D" id="1.10.12.10">
    <property type="entry name" value="Lyase 2-enoyl-coa Hydratase, Chain A, domain 2"/>
    <property type="match status" value="1"/>
</dbReference>
<dbReference type="PROSITE" id="PS00166">
    <property type="entry name" value="ENOYL_COA_HYDRATASE"/>
    <property type="match status" value="1"/>
</dbReference>
<dbReference type="Pfam" id="PF00378">
    <property type="entry name" value="ECH_1"/>
    <property type="match status" value="1"/>
</dbReference>
<dbReference type="Proteomes" id="UP001279660">
    <property type="component" value="Unassembled WGS sequence"/>
</dbReference>
<comment type="caution">
    <text evidence="4">The sequence shown here is derived from an EMBL/GenBank/DDBJ whole genome shotgun (WGS) entry which is preliminary data.</text>
</comment>
<dbReference type="CDD" id="cd06558">
    <property type="entry name" value="crotonase-like"/>
    <property type="match status" value="1"/>
</dbReference>